<name>A0A815AXS4_9BILA</name>
<evidence type="ECO:0000313" key="5">
    <source>
        <dbReference type="Proteomes" id="UP000663829"/>
    </source>
</evidence>
<proteinExistence type="predicted"/>
<evidence type="ECO:0000313" key="1">
    <source>
        <dbReference type="EMBL" id="CAF1265897.1"/>
    </source>
</evidence>
<reference evidence="1" key="1">
    <citation type="submission" date="2021-02" db="EMBL/GenBank/DDBJ databases">
        <authorList>
            <person name="Nowell W R."/>
        </authorList>
    </citation>
    <scope>NUCLEOTIDE SEQUENCE</scope>
</reference>
<dbReference type="EMBL" id="CAJOBC010020934">
    <property type="protein sequence ID" value="CAF4048857.1"/>
    <property type="molecule type" value="Genomic_DNA"/>
</dbReference>
<dbReference type="OrthoDB" id="9976622at2759"/>
<dbReference type="Proteomes" id="UP000677228">
    <property type="component" value="Unassembled WGS sequence"/>
</dbReference>
<evidence type="ECO:0000313" key="4">
    <source>
        <dbReference type="EMBL" id="CAF4078808.1"/>
    </source>
</evidence>
<dbReference type="EMBL" id="CAJNOK010017960">
    <property type="protein sequence ID" value="CAF1273520.1"/>
    <property type="molecule type" value="Genomic_DNA"/>
</dbReference>
<dbReference type="EMBL" id="CAJNOQ010010984">
    <property type="protein sequence ID" value="CAF1265897.1"/>
    <property type="molecule type" value="Genomic_DNA"/>
</dbReference>
<keyword evidence="5" id="KW-1185">Reference proteome</keyword>
<gene>
    <name evidence="1" type="ORF">GPM918_LOCUS26839</name>
    <name evidence="2" type="ORF">OVA965_LOCUS27301</name>
    <name evidence="3" type="ORF">SRO942_LOCUS27063</name>
    <name evidence="4" type="ORF">TMI583_LOCUS28047</name>
</gene>
<sequence length="270" mass="32048">MNKTYFKCKLGVETRGKTAPNRLRRVDIFVMFYCRELLEKSNTMFVDVGFGSKNTTTIESIHRFRRINETLQVLGVEIDSKRVRDAQKDDNDLTHFRHGGFNLPIQNNETVYLIRAFNVLRQYETEDECANYCKIMGNYLEQNGILIEGTSDQFGRYWVANIIRKINQNEIRLEAVVFSTNFKQGFDIVEFQKVLPKNFIHRMTNTNEMIFRFFNDWKFAHEITAKPMKIMLSPKQQFIMTARQLAEKYNYKIDTRKKILKSGFLIWKLN</sequence>
<organism evidence="1 5">
    <name type="scientific">Didymodactylos carnosus</name>
    <dbReference type="NCBI Taxonomy" id="1234261"/>
    <lineage>
        <taxon>Eukaryota</taxon>
        <taxon>Metazoa</taxon>
        <taxon>Spiralia</taxon>
        <taxon>Gnathifera</taxon>
        <taxon>Rotifera</taxon>
        <taxon>Eurotatoria</taxon>
        <taxon>Bdelloidea</taxon>
        <taxon>Philodinida</taxon>
        <taxon>Philodinidae</taxon>
        <taxon>Didymodactylos</taxon>
    </lineage>
</organism>
<dbReference type="EMBL" id="CAJOBA010039522">
    <property type="protein sequence ID" value="CAF4078808.1"/>
    <property type="molecule type" value="Genomic_DNA"/>
</dbReference>
<dbReference type="Proteomes" id="UP000682733">
    <property type="component" value="Unassembled WGS sequence"/>
</dbReference>
<evidence type="ECO:0000313" key="3">
    <source>
        <dbReference type="EMBL" id="CAF4048857.1"/>
    </source>
</evidence>
<dbReference type="Proteomes" id="UP000681722">
    <property type="component" value="Unassembled WGS sequence"/>
</dbReference>
<comment type="caution">
    <text evidence="1">The sequence shown here is derived from an EMBL/GenBank/DDBJ whole genome shotgun (WGS) entry which is preliminary data.</text>
</comment>
<dbReference type="Proteomes" id="UP000663829">
    <property type="component" value="Unassembled WGS sequence"/>
</dbReference>
<protein>
    <submittedName>
        <fullName evidence="1">Uncharacterized protein</fullName>
    </submittedName>
</protein>
<dbReference type="AlphaFoldDB" id="A0A815AXS4"/>
<accession>A0A815AXS4</accession>
<evidence type="ECO:0000313" key="2">
    <source>
        <dbReference type="EMBL" id="CAF1273520.1"/>
    </source>
</evidence>